<dbReference type="PANTHER" id="PTHR12484">
    <property type="entry name" value="B-LYMPHOCYTE ANTIGEN-RELATED"/>
    <property type="match status" value="1"/>
</dbReference>
<keyword evidence="4" id="KW-1185">Reference proteome</keyword>
<evidence type="ECO:0000313" key="3">
    <source>
        <dbReference type="EMBL" id="TGZ66373.1"/>
    </source>
</evidence>
<accession>A0A4S2LRM2</accession>
<keyword evidence="1" id="KW-0175">Coiled coil</keyword>
<feature type="region of interest" description="Disordered" evidence="2">
    <location>
        <begin position="539"/>
        <end position="563"/>
    </location>
</feature>
<dbReference type="AlphaFoldDB" id="A0A4S2LRM2"/>
<protein>
    <submittedName>
        <fullName evidence="3">Uncharacterized protein</fullName>
    </submittedName>
</protein>
<evidence type="ECO:0000256" key="2">
    <source>
        <dbReference type="SAM" id="MobiDB-lite"/>
    </source>
</evidence>
<dbReference type="PANTHER" id="PTHR12484:SF4">
    <property type="entry name" value="A-KINASE ANCHOR PROTEIN 17A"/>
    <property type="match status" value="1"/>
</dbReference>
<gene>
    <name evidence="3" type="ORF">CRM22_005364</name>
</gene>
<dbReference type="Proteomes" id="UP000308267">
    <property type="component" value="Unassembled WGS sequence"/>
</dbReference>
<evidence type="ECO:0000256" key="1">
    <source>
        <dbReference type="SAM" id="Coils"/>
    </source>
</evidence>
<dbReference type="Pfam" id="PF25015">
    <property type="entry name" value="RBD_AKAP-17A"/>
    <property type="match status" value="2"/>
</dbReference>
<evidence type="ECO:0000313" key="4">
    <source>
        <dbReference type="Proteomes" id="UP000308267"/>
    </source>
</evidence>
<organism evidence="3 4">
    <name type="scientific">Opisthorchis felineus</name>
    <dbReference type="NCBI Taxonomy" id="147828"/>
    <lineage>
        <taxon>Eukaryota</taxon>
        <taxon>Metazoa</taxon>
        <taxon>Spiralia</taxon>
        <taxon>Lophotrochozoa</taxon>
        <taxon>Platyhelminthes</taxon>
        <taxon>Trematoda</taxon>
        <taxon>Digenea</taxon>
        <taxon>Opisthorchiida</taxon>
        <taxon>Opisthorchiata</taxon>
        <taxon>Opisthorchiidae</taxon>
        <taxon>Opisthorchis</taxon>
    </lineage>
</organism>
<feature type="compositionally biased region" description="Low complexity" evidence="2">
    <location>
        <begin position="539"/>
        <end position="560"/>
    </location>
</feature>
<name>A0A4S2LRM2_OPIFE</name>
<proteinExistence type="predicted"/>
<dbReference type="OrthoDB" id="1918237at2759"/>
<feature type="region of interest" description="Disordered" evidence="2">
    <location>
        <begin position="232"/>
        <end position="254"/>
    </location>
</feature>
<comment type="caution">
    <text evidence="3">The sequence shown here is derived from an EMBL/GenBank/DDBJ whole genome shotgun (WGS) entry which is preliminary data.</text>
</comment>
<dbReference type="InterPro" id="IPR056852">
    <property type="entry name" value="AK17A/B"/>
</dbReference>
<sequence>MDLGTNTERVDGAPELRVLAKAYNLYLKPIARVNLTVQLPTLHDTSGQIRSFTTWEVIEKLRQLCPGILSPPTNIRVLRTTREFVRLIAELECKADVKRVVTSLDSQYIKLSGFPQNLHVRASEASPDCPRRHDWESFFRDAKDMDETKPGERPDTLLISGLPVRWFAQSSVPDVNKGIPITDQKLDRPNLSVVKAVFETFGAVRVVDIPMLDPVQNPSCVDEYLDELSGVPSTQLARPPEPVKNGSKEETVGGFGKIGPDTISVVTNDVRMLSRIPDSIINATLGSVSPDEQSKSSSTLSPLTFEAYVQYSDYTGFTKAMEGLRGQKLVYAPEHATAPASLNDVAKTKLYFTAELKLDFDRNKHLSKSAIYARQTERKRLIQIAHHRREEAKVAAEAEAERRRLIEESKRKAEERRRAETLALEAEQAAKRAAKAERKKQRAIERCKQEKDSLLKQKIMLDERRRLLAMRKVEAIRLVTFLFKRIQARHDAIVANRRAVRLTAAEKAAAEAEVIAARVSVPVVSSSVRLYTESRPLVSSASAHESSTSPTRNSPSSSTNAAVSMSIDPSEALLQQLLRRREEQLRMSLLKSSRCQTVAVDEWTEVAAKTDARRTQLIQLNKSAMRPVVHLENQFPWSPVTFVADHQTVPDTQIIL</sequence>
<reference evidence="3 4" key="1">
    <citation type="journal article" date="2019" name="BMC Genomics">
        <title>New insights from Opisthorchis felineus genome: update on genomics of the epidemiologically important liver flukes.</title>
        <authorList>
            <person name="Ershov N.I."/>
            <person name="Mordvinov V.A."/>
            <person name="Prokhortchouk E.B."/>
            <person name="Pakharukova M.Y."/>
            <person name="Gunbin K.V."/>
            <person name="Ustyantsev K."/>
            <person name="Genaev M.A."/>
            <person name="Blinov A.G."/>
            <person name="Mazur A."/>
            <person name="Boulygina E."/>
            <person name="Tsygankova S."/>
            <person name="Khrameeva E."/>
            <person name="Chekanov N."/>
            <person name="Fan G."/>
            <person name="Xiao A."/>
            <person name="Zhang H."/>
            <person name="Xu X."/>
            <person name="Yang H."/>
            <person name="Solovyev V."/>
            <person name="Lee S.M."/>
            <person name="Liu X."/>
            <person name="Afonnikov D.A."/>
            <person name="Skryabin K.G."/>
        </authorList>
    </citation>
    <scope>NUCLEOTIDE SEQUENCE [LARGE SCALE GENOMIC DNA]</scope>
    <source>
        <strain evidence="3">AK-0245</strain>
        <tissue evidence="3">Whole organism</tissue>
    </source>
</reference>
<feature type="coiled-coil region" evidence="1">
    <location>
        <begin position="388"/>
        <end position="464"/>
    </location>
</feature>
<dbReference type="EMBL" id="SJOL01006455">
    <property type="protein sequence ID" value="TGZ66373.1"/>
    <property type="molecule type" value="Genomic_DNA"/>
</dbReference>
<dbReference type="STRING" id="147828.A0A4S2LRM2"/>